<keyword evidence="11" id="KW-1185">Reference proteome</keyword>
<evidence type="ECO:0000313" key="10">
    <source>
        <dbReference type="EMBL" id="MBP2377563.1"/>
    </source>
</evidence>
<keyword evidence="6 9" id="KW-1133">Transmembrane helix</keyword>
<evidence type="ECO:0000256" key="8">
    <source>
        <dbReference type="SAM" id="MobiDB-lite"/>
    </source>
</evidence>
<evidence type="ECO:0000256" key="6">
    <source>
        <dbReference type="ARBA" id="ARBA00022989"/>
    </source>
</evidence>
<evidence type="ECO:0000256" key="3">
    <source>
        <dbReference type="ARBA" id="ARBA00022670"/>
    </source>
</evidence>
<organism evidence="10 11">
    <name type="scientific">Microbacterium phyllosphaerae</name>
    <dbReference type="NCBI Taxonomy" id="124798"/>
    <lineage>
        <taxon>Bacteria</taxon>
        <taxon>Bacillati</taxon>
        <taxon>Actinomycetota</taxon>
        <taxon>Actinomycetes</taxon>
        <taxon>Micrococcales</taxon>
        <taxon>Microbacteriaceae</taxon>
        <taxon>Microbacterium</taxon>
    </lineage>
</organism>
<feature type="transmembrane region" description="Helical" evidence="9">
    <location>
        <begin position="35"/>
        <end position="54"/>
    </location>
</feature>
<dbReference type="Pfam" id="PF09721">
    <property type="entry name" value="Exosortase_EpsH"/>
    <property type="match status" value="1"/>
</dbReference>
<dbReference type="InterPro" id="IPR026392">
    <property type="entry name" value="Exo/Archaeosortase_dom"/>
</dbReference>
<reference evidence="10 11" key="1">
    <citation type="submission" date="2021-03" db="EMBL/GenBank/DDBJ databases">
        <title>Sequencing the genomes of 1000 actinobacteria strains.</title>
        <authorList>
            <person name="Klenk H.-P."/>
        </authorList>
    </citation>
    <scope>NUCLEOTIDE SEQUENCE [LARGE SCALE GENOMIC DNA]</scope>
    <source>
        <strain evidence="10 11">DSM 13468</strain>
    </source>
</reference>
<feature type="region of interest" description="Disordered" evidence="8">
    <location>
        <begin position="1"/>
        <end position="30"/>
    </location>
</feature>
<keyword evidence="7 9" id="KW-0472">Membrane</keyword>
<comment type="caution">
    <text evidence="10">The sequence shown here is derived from an EMBL/GenBank/DDBJ whole genome shotgun (WGS) entry which is preliminary data.</text>
</comment>
<evidence type="ECO:0000256" key="9">
    <source>
        <dbReference type="SAM" id="Phobius"/>
    </source>
</evidence>
<gene>
    <name evidence="10" type="ORF">JOF42_001058</name>
</gene>
<feature type="transmembrane region" description="Helical" evidence="9">
    <location>
        <begin position="172"/>
        <end position="195"/>
    </location>
</feature>
<evidence type="ECO:0000256" key="2">
    <source>
        <dbReference type="ARBA" id="ARBA00022475"/>
    </source>
</evidence>
<proteinExistence type="predicted"/>
<accession>A0ABS4WMY2</accession>
<evidence type="ECO:0000256" key="5">
    <source>
        <dbReference type="ARBA" id="ARBA00022801"/>
    </source>
</evidence>
<evidence type="ECO:0000313" key="11">
    <source>
        <dbReference type="Proteomes" id="UP000703720"/>
    </source>
</evidence>
<evidence type="ECO:0000256" key="7">
    <source>
        <dbReference type="ARBA" id="ARBA00023136"/>
    </source>
</evidence>
<feature type="transmembrane region" description="Helical" evidence="9">
    <location>
        <begin position="131"/>
        <end position="152"/>
    </location>
</feature>
<dbReference type="RefSeq" id="WP_210096900.1">
    <property type="nucleotide sequence ID" value="NZ_BAAAIO010000001.1"/>
</dbReference>
<keyword evidence="4 9" id="KW-0812">Transmembrane</keyword>
<dbReference type="EMBL" id="JAGIOA010000001">
    <property type="protein sequence ID" value="MBP2377563.1"/>
    <property type="molecule type" value="Genomic_DNA"/>
</dbReference>
<dbReference type="InterPro" id="IPR019127">
    <property type="entry name" value="Exosortase"/>
</dbReference>
<evidence type="ECO:0000256" key="1">
    <source>
        <dbReference type="ARBA" id="ARBA00004651"/>
    </source>
</evidence>
<evidence type="ECO:0000256" key="4">
    <source>
        <dbReference type="ARBA" id="ARBA00022692"/>
    </source>
</evidence>
<feature type="compositionally biased region" description="Basic residues" evidence="8">
    <location>
        <begin position="14"/>
        <end position="30"/>
    </location>
</feature>
<dbReference type="Proteomes" id="UP000703720">
    <property type="component" value="Unassembled WGS sequence"/>
</dbReference>
<keyword evidence="3" id="KW-0645">Protease</keyword>
<feature type="transmembrane region" description="Helical" evidence="9">
    <location>
        <begin position="96"/>
        <end position="119"/>
    </location>
</feature>
<dbReference type="NCBIfam" id="TIGR04178">
    <property type="entry name" value="exo_archaeo"/>
    <property type="match status" value="1"/>
</dbReference>
<name>A0ABS4WMY2_9MICO</name>
<keyword evidence="2" id="KW-1003">Cell membrane</keyword>
<sequence length="204" mass="21950">MTTALPAVSAQPQGRRHRRLASSPRPRPRSRAVDHAARIVFAAALVGAIVWMLLQADVVRAGEAHLAAWWMDLWMPRGVTAFEDTYMLWISENHLVGFQVTAECTAIILLAPLLALGAVMMLSTRVSWFRGVAGIAASAAVMLLVNQLRLALIGWSTQLGGLDAGYEIGHRFAGSVVGIAGFAAGLIVLIAVAGVRRRRRPARP</sequence>
<keyword evidence="5" id="KW-0378">Hydrolase</keyword>
<comment type="subcellular location">
    <subcellularLocation>
        <location evidence="1">Cell membrane</location>
        <topology evidence="1">Multi-pass membrane protein</topology>
    </subcellularLocation>
</comment>
<protein>
    <submittedName>
        <fullName evidence="10">Exosortase/archaeosortase family protein</fullName>
    </submittedName>
</protein>